<name>A0A0F9GFH3_9ZZZZ</name>
<dbReference type="EMBL" id="LAZR01018128">
    <property type="protein sequence ID" value="KKL97604.1"/>
    <property type="molecule type" value="Genomic_DNA"/>
</dbReference>
<comment type="caution">
    <text evidence="1">The sequence shown here is derived from an EMBL/GenBank/DDBJ whole genome shotgun (WGS) entry which is preliminary data.</text>
</comment>
<protein>
    <submittedName>
        <fullName evidence="1">Uncharacterized protein</fullName>
    </submittedName>
</protein>
<dbReference type="AlphaFoldDB" id="A0A0F9GFH3"/>
<reference evidence="1" key="1">
    <citation type="journal article" date="2015" name="Nature">
        <title>Complex archaea that bridge the gap between prokaryotes and eukaryotes.</title>
        <authorList>
            <person name="Spang A."/>
            <person name="Saw J.H."/>
            <person name="Jorgensen S.L."/>
            <person name="Zaremba-Niedzwiedzka K."/>
            <person name="Martijn J."/>
            <person name="Lind A.E."/>
            <person name="van Eijk R."/>
            <person name="Schleper C."/>
            <person name="Guy L."/>
            <person name="Ettema T.J."/>
        </authorList>
    </citation>
    <scope>NUCLEOTIDE SEQUENCE</scope>
</reference>
<evidence type="ECO:0000313" key="1">
    <source>
        <dbReference type="EMBL" id="KKL97604.1"/>
    </source>
</evidence>
<proteinExistence type="predicted"/>
<gene>
    <name evidence="1" type="ORF">LCGC14_1832800</name>
</gene>
<accession>A0A0F9GFH3</accession>
<feature type="non-terminal residue" evidence="1">
    <location>
        <position position="1"/>
    </location>
</feature>
<sequence length="44" mass="4700">IRVPRPATGNTAFKTFTLIPFIILLTAKKGITKAESLLSASQAL</sequence>
<organism evidence="1">
    <name type="scientific">marine sediment metagenome</name>
    <dbReference type="NCBI Taxonomy" id="412755"/>
    <lineage>
        <taxon>unclassified sequences</taxon>
        <taxon>metagenomes</taxon>
        <taxon>ecological metagenomes</taxon>
    </lineage>
</organism>